<name>A0A175R6C9_9HYPH</name>
<dbReference type="AlphaFoldDB" id="A0A175R6C9"/>
<dbReference type="InterPro" id="IPR038573">
    <property type="entry name" value="BrnT_sf"/>
</dbReference>
<dbReference type="EMBL" id="LDPZ01000031">
    <property type="protein sequence ID" value="KTQ92661.1"/>
    <property type="molecule type" value="Genomic_DNA"/>
</dbReference>
<sequence length="90" mass="10262">MDITFDPSKREKTLAERGLDFAQAGEVFAGATFDQEDDRFEYGETRIITVGYMGGRMVVLVWTARGDARHIISMRKANDREQKRYAARLG</sequence>
<organism evidence="1 2">
    <name type="scientific">Aureimonas ureilytica</name>
    <dbReference type="NCBI Taxonomy" id="401562"/>
    <lineage>
        <taxon>Bacteria</taxon>
        <taxon>Pseudomonadati</taxon>
        <taxon>Pseudomonadota</taxon>
        <taxon>Alphaproteobacteria</taxon>
        <taxon>Hyphomicrobiales</taxon>
        <taxon>Aurantimonadaceae</taxon>
        <taxon>Aureimonas</taxon>
    </lineage>
</organism>
<reference evidence="1 2" key="1">
    <citation type="journal article" date="2016" name="Front. Microbiol.">
        <title>Genomic Resource of Rice Seed Associated Bacteria.</title>
        <authorList>
            <person name="Midha S."/>
            <person name="Bansal K."/>
            <person name="Sharma S."/>
            <person name="Kumar N."/>
            <person name="Patil P.P."/>
            <person name="Chaudhry V."/>
            <person name="Patil P.B."/>
        </authorList>
    </citation>
    <scope>NUCLEOTIDE SEQUENCE [LARGE SCALE GENOMIC DNA]</scope>
    <source>
        <strain evidence="1 2">NS226</strain>
    </source>
</reference>
<evidence type="ECO:0000313" key="1">
    <source>
        <dbReference type="EMBL" id="KTQ92661.1"/>
    </source>
</evidence>
<evidence type="ECO:0000313" key="2">
    <source>
        <dbReference type="Proteomes" id="UP000078272"/>
    </source>
</evidence>
<comment type="caution">
    <text evidence="1">The sequence shown here is derived from an EMBL/GenBank/DDBJ whole genome shotgun (WGS) entry which is preliminary data.</text>
</comment>
<dbReference type="Pfam" id="PF04365">
    <property type="entry name" value="BrnT_toxin"/>
    <property type="match status" value="1"/>
</dbReference>
<accession>A0A175R6C9</accession>
<dbReference type="RefSeq" id="WP_058635696.1">
    <property type="nucleotide sequence ID" value="NZ_LDPZ01000031.1"/>
</dbReference>
<proteinExistence type="predicted"/>
<protein>
    <recommendedName>
        <fullName evidence="3">BrnT family toxin</fullName>
    </recommendedName>
</protein>
<dbReference type="InterPro" id="IPR007460">
    <property type="entry name" value="BrnT_toxin"/>
</dbReference>
<dbReference type="Proteomes" id="UP000078272">
    <property type="component" value="Unassembled WGS sequence"/>
</dbReference>
<evidence type="ECO:0008006" key="3">
    <source>
        <dbReference type="Google" id="ProtNLM"/>
    </source>
</evidence>
<gene>
    <name evidence="1" type="ORF">NS226_15335</name>
</gene>
<dbReference type="OrthoDB" id="839663at2"/>
<dbReference type="Gene3D" id="3.10.450.530">
    <property type="entry name" value="Ribonuclease toxin, BrnT, of type II toxin-antitoxin system"/>
    <property type="match status" value="1"/>
</dbReference>